<dbReference type="InterPro" id="IPR011042">
    <property type="entry name" value="6-blade_b-propeller_TolB-like"/>
</dbReference>
<evidence type="ECO:0000313" key="2">
    <source>
        <dbReference type="EMBL" id="PLW84134.1"/>
    </source>
</evidence>
<comment type="caution">
    <text evidence="2">The sequence shown here is derived from an EMBL/GenBank/DDBJ whole genome shotgun (WGS) entry which is preliminary data.</text>
</comment>
<accession>A0A2N5Y6W6</accession>
<evidence type="ECO:0008006" key="4">
    <source>
        <dbReference type="Google" id="ProtNLM"/>
    </source>
</evidence>
<protein>
    <recommendedName>
        <fullName evidence="4">SMP-30/Gluconolactonase/LRE-like region domain-containing protein</fullName>
    </recommendedName>
</protein>
<keyword evidence="3" id="KW-1185">Reference proteome</keyword>
<gene>
    <name evidence="2" type="ORF">CWI75_01935</name>
</gene>
<sequence>MKIKALFVLSALSISLLGALPVAAAAADSGENCATVDGIKPICGLAAPEDLVPAPNSRDLIFGQMAAPGGLFLLDTRDDSIHPLYRSLVAPPDGELWGDADCVRPPAWLGAHGLDIRKRGDGRWQLLVVNHTGRESVEFFELANAAGDRPEVVWRGCAVAPEEGNLNDVAGLADGSLLVTHMANRKRQLWSALLAALGFDTGFVYRWSAATGFQPIPGTEGAHPNGILLAPDEQSFYLNIYFGGKVRRHALPGAELLAEVAVEKPDNASWSASGTLLVASHQASLWQLFQSLEQSHDKPSLLPFSIVEIDPDTLEAQPLLTLEGPPMGAGTVALQRGDTLYIGSYVGDRIIRLPLPKSAGKVSAE</sequence>
<dbReference type="EMBL" id="PKLZ01000001">
    <property type="protein sequence ID" value="PLW84134.1"/>
    <property type="molecule type" value="Genomic_DNA"/>
</dbReference>
<reference evidence="3" key="1">
    <citation type="submission" date="2017-11" db="EMBL/GenBank/DDBJ databases">
        <title>The draft genome sequence of Chromatocurvus sp. F02.</title>
        <authorList>
            <person name="Du Z.-J."/>
            <person name="Chang Y.-Q."/>
        </authorList>
    </citation>
    <scope>NUCLEOTIDE SEQUENCE [LARGE SCALE GENOMIC DNA]</scope>
    <source>
        <strain evidence="3">F02</strain>
    </source>
</reference>
<keyword evidence="1" id="KW-0732">Signal</keyword>
<dbReference type="Gene3D" id="2.120.10.30">
    <property type="entry name" value="TolB, C-terminal domain"/>
    <property type="match status" value="1"/>
</dbReference>
<proteinExistence type="predicted"/>
<name>A0A2N5Y6W6_9GAMM</name>
<organism evidence="2 3">
    <name type="scientific">Kineobactrum sediminis</name>
    <dbReference type="NCBI Taxonomy" id="1905677"/>
    <lineage>
        <taxon>Bacteria</taxon>
        <taxon>Pseudomonadati</taxon>
        <taxon>Pseudomonadota</taxon>
        <taxon>Gammaproteobacteria</taxon>
        <taxon>Cellvibrionales</taxon>
        <taxon>Halieaceae</taxon>
        <taxon>Kineobactrum</taxon>
    </lineage>
</organism>
<evidence type="ECO:0000313" key="3">
    <source>
        <dbReference type="Proteomes" id="UP000234845"/>
    </source>
</evidence>
<dbReference type="SUPFAM" id="SSF63829">
    <property type="entry name" value="Calcium-dependent phosphotriesterase"/>
    <property type="match status" value="1"/>
</dbReference>
<feature type="signal peptide" evidence="1">
    <location>
        <begin position="1"/>
        <end position="24"/>
    </location>
</feature>
<dbReference type="RefSeq" id="WP_101519770.1">
    <property type="nucleotide sequence ID" value="NZ_PKLZ01000001.1"/>
</dbReference>
<dbReference type="OrthoDB" id="1158171at2"/>
<feature type="chain" id="PRO_5014859675" description="SMP-30/Gluconolactonase/LRE-like region domain-containing protein" evidence="1">
    <location>
        <begin position="25"/>
        <end position="365"/>
    </location>
</feature>
<evidence type="ECO:0000256" key="1">
    <source>
        <dbReference type="SAM" id="SignalP"/>
    </source>
</evidence>
<dbReference type="Proteomes" id="UP000234845">
    <property type="component" value="Unassembled WGS sequence"/>
</dbReference>
<dbReference type="AlphaFoldDB" id="A0A2N5Y6W6"/>